<keyword evidence="2" id="KW-1185">Reference proteome</keyword>
<name>A0ACC0VJK3_9STRA</name>
<comment type="caution">
    <text evidence="1">The sequence shown here is derived from an EMBL/GenBank/DDBJ whole genome shotgun (WGS) entry which is preliminary data.</text>
</comment>
<protein>
    <submittedName>
        <fullName evidence="1">Uncharacterized protein</fullName>
    </submittedName>
</protein>
<accession>A0ACC0VJK3</accession>
<evidence type="ECO:0000313" key="1">
    <source>
        <dbReference type="EMBL" id="KAI9906110.1"/>
    </source>
</evidence>
<sequence length="762" mass="85145">MTTTTGPRVVQVLEFAQARASELAALHALSQHPAVADRTDRKLETQKNARRRRANAFNSYKLPRRLRTKSSSSTSSVPPAPRCRKHRRRPHALLQARTHASGAMSPRSLWLPSHCWHAKRMIMTDQDGYMLAAHRADKSVAAALQSVRHNVLVHDTSYYGVVELVGAFHCLGTVIEHLVAPDETSACLDARVVAGQGEGAGMLYHPDAFPFGAIAPVTFIWKPADEEEDTRRHVWLWIHPAAFQEAMAAIETVCVQVRREAPIELYDRRGDFCRLKLRGRRADDVLRKILVEKREPHRVNATKPYEKRGQHAITSLCVHDPRLVRWTARSSDPVATDVSLLHEPSTAFVPTGEIRSPVSGSNLACPDADEPDTRAILKELEAFVTWTTTSAAAKAPWSCNHVRTASEKSSAPATRIDNEDEKLPCSGLWSSSKRLERQQTFRPDHHLNAKVFQTRQEGASGLASTALDLEAPSLDLVVITKHEPYPHTSGYDLVCLPCHVVGFLHALVAAGAFVVGLEEDAALCTVLHTPSFPRDYPDTRAGQRYWNRRAHELERAYKRKPTAKRVNYAKLGVASPFQPDWNVLFDTAHAEENPARNEEQPCVLRGATYMEPFSFARQHDDHTSVRTAFVRVAMPTLVCVHVIVPRRGHIDVNAMLLAPTRDDAQQFRTNKRWYGQEMARSKPTGEKDDERRLIGYVTSAIYDRPKGAVRALGFIACEALQHLFLAPSAAPDVQRKPGHYALALVRAPSSRMMRPVLVRAEP</sequence>
<proteinExistence type="predicted"/>
<gene>
    <name evidence="1" type="ORF">PsorP6_014251</name>
</gene>
<dbReference type="Proteomes" id="UP001163321">
    <property type="component" value="Chromosome 9"/>
</dbReference>
<dbReference type="EMBL" id="CM047588">
    <property type="protein sequence ID" value="KAI9906110.1"/>
    <property type="molecule type" value="Genomic_DNA"/>
</dbReference>
<reference evidence="1 2" key="1">
    <citation type="journal article" date="2022" name="bioRxiv">
        <title>The genome of the oomycete Peronosclerospora sorghi, a cosmopolitan pathogen of maize and sorghum, is inflated with dispersed pseudogenes.</title>
        <authorList>
            <person name="Fletcher K."/>
            <person name="Martin F."/>
            <person name="Isakeit T."/>
            <person name="Cavanaugh K."/>
            <person name="Magill C."/>
            <person name="Michelmore R."/>
        </authorList>
    </citation>
    <scope>NUCLEOTIDE SEQUENCE [LARGE SCALE GENOMIC DNA]</scope>
    <source>
        <strain evidence="1">P6</strain>
    </source>
</reference>
<organism evidence="1 2">
    <name type="scientific">Peronosclerospora sorghi</name>
    <dbReference type="NCBI Taxonomy" id="230839"/>
    <lineage>
        <taxon>Eukaryota</taxon>
        <taxon>Sar</taxon>
        <taxon>Stramenopiles</taxon>
        <taxon>Oomycota</taxon>
        <taxon>Peronosporomycetes</taxon>
        <taxon>Peronosporales</taxon>
        <taxon>Peronosporaceae</taxon>
        <taxon>Peronosclerospora</taxon>
    </lineage>
</organism>
<evidence type="ECO:0000313" key="2">
    <source>
        <dbReference type="Proteomes" id="UP001163321"/>
    </source>
</evidence>